<reference evidence="3 4" key="1">
    <citation type="submission" date="2011-08" db="EMBL/GenBank/DDBJ databases">
        <authorList>
            <person name="Weinstock G."/>
            <person name="Sodergren E."/>
            <person name="Clifton S."/>
            <person name="Fulton L."/>
            <person name="Fulton B."/>
            <person name="Courtney L."/>
            <person name="Fronick C."/>
            <person name="Harrison M."/>
            <person name="Strong C."/>
            <person name="Farmer C."/>
            <person name="Delahaunty K."/>
            <person name="Markovic C."/>
            <person name="Hall O."/>
            <person name="Minx P."/>
            <person name="Tomlinson C."/>
            <person name="Mitreva M."/>
            <person name="Hou S."/>
            <person name="Chen J."/>
            <person name="Wollam A."/>
            <person name="Pepin K.H."/>
            <person name="Johnson M."/>
            <person name="Bhonagiri V."/>
            <person name="Zhang X."/>
            <person name="Suruliraj S."/>
            <person name="Warren W."/>
            <person name="Chinwalla A."/>
            <person name="Mardis E.R."/>
            <person name="Wilson R.K."/>
        </authorList>
    </citation>
    <scope>NUCLEOTIDE SEQUENCE [LARGE SCALE GENOMIC DNA]</scope>
    <source>
        <strain evidence="3 4">DP7</strain>
    </source>
</reference>
<comment type="caution">
    <text evidence="3">The sequence shown here is derived from an EMBL/GenBank/DDBJ whole genome shotgun (WGS) entry which is preliminary data.</text>
</comment>
<dbReference type="InterPro" id="IPR052515">
    <property type="entry name" value="Gfo/Idh/MocA_Oxidoreductase"/>
</dbReference>
<dbReference type="PANTHER" id="PTHR43249:SF1">
    <property type="entry name" value="D-GLUCOSIDE 3-DEHYDROGENASE"/>
    <property type="match status" value="1"/>
</dbReference>
<proteinExistence type="predicted"/>
<dbReference type="InterPro" id="IPR055170">
    <property type="entry name" value="GFO_IDH_MocA-like_dom"/>
</dbReference>
<dbReference type="SUPFAM" id="SSF55347">
    <property type="entry name" value="Glyceraldehyde-3-phosphate dehydrogenase-like, C-terminal domain"/>
    <property type="match status" value="1"/>
</dbReference>
<protein>
    <submittedName>
        <fullName evidence="3">Oxidoreductase, NAD-binding domain protein</fullName>
    </submittedName>
</protein>
<feature type="domain" description="Gfo/Idh/MocA-like oxidoreductase N-terminal" evidence="1">
    <location>
        <begin position="37"/>
        <end position="155"/>
    </location>
</feature>
<dbReference type="InterPro" id="IPR000683">
    <property type="entry name" value="Gfo/Idh/MocA-like_OxRdtase_N"/>
</dbReference>
<dbReference type="Proteomes" id="UP000004416">
    <property type="component" value="Unassembled WGS sequence"/>
</dbReference>
<dbReference type="HOGENOM" id="CLU_023194_1_0_9"/>
<dbReference type="Gene3D" id="3.30.360.10">
    <property type="entry name" value="Dihydrodipicolinate Reductase, domain 2"/>
    <property type="match status" value="1"/>
</dbReference>
<feature type="domain" description="GFO/IDH/MocA-like oxidoreductase" evidence="2">
    <location>
        <begin position="165"/>
        <end position="286"/>
    </location>
</feature>
<dbReference type="Pfam" id="PF22725">
    <property type="entry name" value="GFO_IDH_MocA_C3"/>
    <property type="match status" value="1"/>
</dbReference>
<dbReference type="AlphaFoldDB" id="G9XW03"/>
<dbReference type="SUPFAM" id="SSF51735">
    <property type="entry name" value="NAD(P)-binding Rossmann-fold domains"/>
    <property type="match status" value="1"/>
</dbReference>
<evidence type="ECO:0000259" key="1">
    <source>
        <dbReference type="Pfam" id="PF01408"/>
    </source>
</evidence>
<dbReference type="Pfam" id="PF01408">
    <property type="entry name" value="GFO_IDH_MocA"/>
    <property type="match status" value="1"/>
</dbReference>
<accession>G9XW03</accession>
<dbReference type="InterPro" id="IPR036291">
    <property type="entry name" value="NAD(P)-bd_dom_sf"/>
</dbReference>
<organism evidence="3 4">
    <name type="scientific">Desulfitobacterium hafniense DP7</name>
    <dbReference type="NCBI Taxonomy" id="537010"/>
    <lineage>
        <taxon>Bacteria</taxon>
        <taxon>Bacillati</taxon>
        <taxon>Bacillota</taxon>
        <taxon>Clostridia</taxon>
        <taxon>Eubacteriales</taxon>
        <taxon>Desulfitobacteriaceae</taxon>
        <taxon>Desulfitobacterium</taxon>
    </lineage>
</organism>
<gene>
    <name evidence="3" type="ORF">HMPREF0322_05186</name>
</gene>
<evidence type="ECO:0000259" key="2">
    <source>
        <dbReference type="Pfam" id="PF22725"/>
    </source>
</evidence>
<dbReference type="EMBL" id="AFZX01000137">
    <property type="protein sequence ID" value="EHL04266.1"/>
    <property type="molecule type" value="Genomic_DNA"/>
</dbReference>
<sequence>MKAIMNAIINGVNCRIVCGRLSYKLNCLRSETMDKKMRFAIIGCGRIAPKHAESIVALAEAELVAVCDIIPERAQAFADKYGAKPYTSYEEMLAKEEIDVVTIATESDLHAPIGITCAKAGKHVMVEKPMAMTLASADELIRTCHEEGVKLSVIHQNRYNKSIKLMRQALEEGRFGKLTHGQATVRWNRNDAYYAQAPWRGTKLQDGGVLMNQSIHNIDLLQWTLGPVESVFGYTRTALRKIEMEDVGVAVIKFKNGALGVIEAASTIYPKNIEETLNIFGETGSVMVGGIAVNRIEAWEFPDSEEEKKQIFDSQENDPPNVYGFGHREVMKDMIDAIREDRAPAIPGEEGRKALEIILAIYKCQETKEPVVFPLSE</sequence>
<name>G9XW03_DESHA</name>
<dbReference type="GO" id="GO:0000166">
    <property type="term" value="F:nucleotide binding"/>
    <property type="evidence" value="ECO:0007669"/>
    <property type="project" value="InterPro"/>
</dbReference>
<dbReference type="Gene3D" id="3.40.50.720">
    <property type="entry name" value="NAD(P)-binding Rossmann-like Domain"/>
    <property type="match status" value="1"/>
</dbReference>
<dbReference type="PANTHER" id="PTHR43249">
    <property type="entry name" value="UDP-N-ACETYL-2-AMINO-2-DEOXY-D-GLUCURONATE OXIDASE"/>
    <property type="match status" value="1"/>
</dbReference>
<evidence type="ECO:0000313" key="3">
    <source>
        <dbReference type="EMBL" id="EHL04266.1"/>
    </source>
</evidence>
<dbReference type="PATRIC" id="fig|537010.4.peg.4828"/>
<evidence type="ECO:0000313" key="4">
    <source>
        <dbReference type="Proteomes" id="UP000004416"/>
    </source>
</evidence>